<feature type="chain" id="PRO_5031134437" description="Carbohydrate porin" evidence="2">
    <location>
        <begin position="24"/>
        <end position="448"/>
    </location>
</feature>
<feature type="signal peptide" evidence="2">
    <location>
        <begin position="1"/>
        <end position="23"/>
    </location>
</feature>
<name>A0A7X1E4I0_9BACT</name>
<gene>
    <name evidence="3" type="ORF">H5P30_09510</name>
</gene>
<evidence type="ECO:0000313" key="3">
    <source>
        <dbReference type="EMBL" id="MBC2602013.1"/>
    </source>
</evidence>
<dbReference type="Proteomes" id="UP000525652">
    <property type="component" value="Unassembled WGS sequence"/>
</dbReference>
<evidence type="ECO:0000256" key="1">
    <source>
        <dbReference type="SAM" id="MobiDB-lite"/>
    </source>
</evidence>
<protein>
    <recommendedName>
        <fullName evidence="5">Carbohydrate porin</fullName>
    </recommendedName>
</protein>
<comment type="caution">
    <text evidence="3">The sequence shown here is derived from an EMBL/GenBank/DDBJ whole genome shotgun (WGS) entry which is preliminary data.</text>
</comment>
<feature type="region of interest" description="Disordered" evidence="1">
    <location>
        <begin position="52"/>
        <end position="77"/>
    </location>
</feature>
<dbReference type="InterPro" id="IPR023614">
    <property type="entry name" value="Porin_dom_sf"/>
</dbReference>
<dbReference type="Gene3D" id="2.40.160.10">
    <property type="entry name" value="Porin"/>
    <property type="match status" value="1"/>
</dbReference>
<evidence type="ECO:0000256" key="2">
    <source>
        <dbReference type="SAM" id="SignalP"/>
    </source>
</evidence>
<keyword evidence="4" id="KW-1185">Reference proteome</keyword>
<sequence>MNHWGRTAVTGLLLAGLVSSSQAQSRPEPEESVEQLQEKVRDLNRQLEEAKKALAESQKEDQQAEQEASQAETMQQELDRIEASPKIGPITFGGAIRANYIYGDYVDTGGPSRGSDGGNFELDTFRINADLLYGNIVGKAEYRWYNGYNFFHTAWLGYNFEDDSQVQVGLNRVPFGAGPYGVSQSWFFDQSYYVGLADDMDLGIKYLFNLGDTELALAYYYSAQPNGLGYTDHAARYDSDMVRNDEGVGYEERNQVNARIIQPIEWDEGITTDLGASFQIGQLINKGDADEGEDGTAYATAVHAVNQIHNWKLALQLTYYNYDIDGSDLINRGFYDFYADIATEGWIPAVSLSYYKETPDILWLDYVIPYIEYSSIMKNGETADGASFKDSDLFTIGAAWAHNGWYIYTEYAYSNGNSFVGGDPYNNFGANLDATWEGRFNINFGYYF</sequence>
<dbReference type="EMBL" id="JACHVA010000081">
    <property type="protein sequence ID" value="MBC2602013.1"/>
    <property type="molecule type" value="Genomic_DNA"/>
</dbReference>
<dbReference type="AlphaFoldDB" id="A0A7X1E4I0"/>
<evidence type="ECO:0000313" key="4">
    <source>
        <dbReference type="Proteomes" id="UP000525652"/>
    </source>
</evidence>
<organism evidence="3 4">
    <name type="scientific">Puniceicoccus vermicola</name>
    <dbReference type="NCBI Taxonomy" id="388746"/>
    <lineage>
        <taxon>Bacteria</taxon>
        <taxon>Pseudomonadati</taxon>
        <taxon>Verrucomicrobiota</taxon>
        <taxon>Opitutia</taxon>
        <taxon>Puniceicoccales</taxon>
        <taxon>Puniceicoccaceae</taxon>
        <taxon>Puniceicoccus</taxon>
    </lineage>
</organism>
<feature type="compositionally biased region" description="Low complexity" evidence="1">
    <location>
        <begin position="65"/>
        <end position="76"/>
    </location>
</feature>
<keyword evidence="2" id="KW-0732">Signal</keyword>
<reference evidence="3 4" key="1">
    <citation type="submission" date="2020-07" db="EMBL/GenBank/DDBJ databases">
        <authorList>
            <person name="Feng X."/>
        </authorList>
    </citation>
    <scope>NUCLEOTIDE SEQUENCE [LARGE SCALE GENOMIC DNA]</scope>
    <source>
        <strain evidence="3 4">JCM14086</strain>
    </source>
</reference>
<feature type="compositionally biased region" description="Basic and acidic residues" evidence="1">
    <location>
        <begin position="52"/>
        <end position="62"/>
    </location>
</feature>
<proteinExistence type="predicted"/>
<evidence type="ECO:0008006" key="5">
    <source>
        <dbReference type="Google" id="ProtNLM"/>
    </source>
</evidence>
<accession>A0A7X1E4I0</accession>
<dbReference type="SUPFAM" id="SSF56935">
    <property type="entry name" value="Porins"/>
    <property type="match status" value="1"/>
</dbReference>